<dbReference type="PRINTS" id="PR00080">
    <property type="entry name" value="SDRFAMILY"/>
</dbReference>
<dbReference type="SUPFAM" id="SSF51735">
    <property type="entry name" value="NAD(P)-binding Rossmann-fold domains"/>
    <property type="match status" value="1"/>
</dbReference>
<dbReference type="PANTHER" id="PTHR43899:SF13">
    <property type="entry name" value="RH59310P"/>
    <property type="match status" value="1"/>
</dbReference>
<dbReference type="PANTHER" id="PTHR43899">
    <property type="entry name" value="RH59310P"/>
    <property type="match status" value="1"/>
</dbReference>
<organism evidence="7 8">
    <name type="scientific">Hirsutella minnesotensis 3608</name>
    <dbReference type="NCBI Taxonomy" id="1043627"/>
    <lineage>
        <taxon>Eukaryota</taxon>
        <taxon>Fungi</taxon>
        <taxon>Dikarya</taxon>
        <taxon>Ascomycota</taxon>
        <taxon>Pezizomycotina</taxon>
        <taxon>Sordariomycetes</taxon>
        <taxon>Hypocreomycetidae</taxon>
        <taxon>Hypocreales</taxon>
        <taxon>Ophiocordycipitaceae</taxon>
        <taxon>Hirsutella</taxon>
    </lineage>
</organism>
<dbReference type="GO" id="GO:0016491">
    <property type="term" value="F:oxidoreductase activity"/>
    <property type="evidence" value="ECO:0007669"/>
    <property type="project" value="UniProtKB-KW"/>
</dbReference>
<name>A0A0F7ZY43_9HYPO</name>
<dbReference type="GO" id="GO:0005783">
    <property type="term" value="C:endoplasmic reticulum"/>
    <property type="evidence" value="ECO:0007669"/>
    <property type="project" value="UniProtKB-SubCell"/>
</dbReference>
<reference evidence="7 8" key="1">
    <citation type="journal article" date="2014" name="Genome Biol. Evol.">
        <title>Comparative genomics and transcriptomics analyses reveal divergent lifestyle features of nematode endoparasitic fungus Hirsutella minnesotensis.</title>
        <authorList>
            <person name="Lai Y."/>
            <person name="Liu K."/>
            <person name="Zhang X."/>
            <person name="Zhang X."/>
            <person name="Li K."/>
            <person name="Wang N."/>
            <person name="Shu C."/>
            <person name="Wu Y."/>
            <person name="Wang C."/>
            <person name="Bushley K.E."/>
            <person name="Xiang M."/>
            <person name="Liu X."/>
        </authorList>
    </citation>
    <scope>NUCLEOTIDE SEQUENCE [LARGE SCALE GENOMIC DNA]</scope>
    <source>
        <strain evidence="7 8">3608</strain>
    </source>
</reference>
<dbReference type="PRINTS" id="PR00081">
    <property type="entry name" value="GDHRDH"/>
</dbReference>
<keyword evidence="6" id="KW-0472">Membrane</keyword>
<keyword evidence="4" id="KW-0560">Oxidoreductase</keyword>
<dbReference type="Pfam" id="PF00106">
    <property type="entry name" value="adh_short"/>
    <property type="match status" value="1"/>
</dbReference>
<keyword evidence="6" id="KW-0812">Transmembrane</keyword>
<dbReference type="InterPro" id="IPR020904">
    <property type="entry name" value="Sc_DH/Rdtase_CS"/>
</dbReference>
<sequence length="336" mass="36321">MLKTSEITSLLGAATVLVVIVKFVTSLSVYMLPSRLRRYVHNSSAGDAPWAMVTGASDGIGRAFADELAERGFNVLLHGRNHDKLSLVITRLQEKHPKRAFRIWIADASLMACMNCVEAKEPQANTDGQDATLCLERVHEAVRGLHLTVLVNNAGSGPANPIYSPLSECSASRVISNVSLNALFPLHLTRILLPVLTSNAPSLIMNISSMTDQGFPLLVSYSASKQFLISLTRAVGLEMALQGKAGDVELLGIRVGRVTGVSVLGVKPSLFTPDARAMARAALNKAGRGHGIVVGYWSHALQNVGMWLLPMWLQDRVICSVMKGERDAELRGMKES</sequence>
<evidence type="ECO:0000313" key="7">
    <source>
        <dbReference type="EMBL" id="KJZ71822.1"/>
    </source>
</evidence>
<comment type="subcellular location">
    <subcellularLocation>
        <location evidence="1">Endoplasmic reticulum</location>
    </subcellularLocation>
</comment>
<comment type="similarity">
    <text evidence="2 5">Belongs to the short-chain dehydrogenases/reductases (SDR) family.</text>
</comment>
<evidence type="ECO:0000256" key="3">
    <source>
        <dbReference type="ARBA" id="ARBA00022857"/>
    </source>
</evidence>
<dbReference type="PROSITE" id="PS00061">
    <property type="entry name" value="ADH_SHORT"/>
    <property type="match status" value="1"/>
</dbReference>
<accession>A0A0F7ZY43</accession>
<dbReference type="EMBL" id="KQ030560">
    <property type="protein sequence ID" value="KJZ71822.1"/>
    <property type="molecule type" value="Genomic_DNA"/>
</dbReference>
<evidence type="ECO:0000256" key="5">
    <source>
        <dbReference type="RuleBase" id="RU000363"/>
    </source>
</evidence>
<keyword evidence="6" id="KW-1133">Transmembrane helix</keyword>
<evidence type="ECO:0000313" key="8">
    <source>
        <dbReference type="Proteomes" id="UP000054481"/>
    </source>
</evidence>
<evidence type="ECO:0000256" key="1">
    <source>
        <dbReference type="ARBA" id="ARBA00004240"/>
    </source>
</evidence>
<evidence type="ECO:0000256" key="6">
    <source>
        <dbReference type="SAM" id="Phobius"/>
    </source>
</evidence>
<keyword evidence="3" id="KW-0521">NADP</keyword>
<dbReference type="AlphaFoldDB" id="A0A0F7ZY43"/>
<keyword evidence="8" id="KW-1185">Reference proteome</keyword>
<dbReference type="InterPro" id="IPR051019">
    <property type="entry name" value="VLCFA-Steroid_DH"/>
</dbReference>
<evidence type="ECO:0000256" key="4">
    <source>
        <dbReference type="ARBA" id="ARBA00023002"/>
    </source>
</evidence>
<feature type="transmembrane region" description="Helical" evidence="6">
    <location>
        <begin position="12"/>
        <end position="32"/>
    </location>
</feature>
<dbReference type="InterPro" id="IPR036291">
    <property type="entry name" value="NAD(P)-bd_dom_sf"/>
</dbReference>
<dbReference type="InterPro" id="IPR002347">
    <property type="entry name" value="SDR_fam"/>
</dbReference>
<protein>
    <submittedName>
        <fullName evidence="7">Uncharacterized protein</fullName>
    </submittedName>
</protein>
<dbReference type="OrthoDB" id="47007at2759"/>
<dbReference type="Proteomes" id="UP000054481">
    <property type="component" value="Unassembled WGS sequence"/>
</dbReference>
<proteinExistence type="inferred from homology"/>
<evidence type="ECO:0000256" key="2">
    <source>
        <dbReference type="ARBA" id="ARBA00006484"/>
    </source>
</evidence>
<dbReference type="Gene3D" id="3.40.50.720">
    <property type="entry name" value="NAD(P)-binding Rossmann-like Domain"/>
    <property type="match status" value="1"/>
</dbReference>
<gene>
    <name evidence="7" type="ORF">HIM_08793</name>
</gene>